<dbReference type="AlphaFoldDB" id="A0A7N0UWK7"/>
<evidence type="ECO:0000313" key="2">
    <source>
        <dbReference type="EnsemblPlants" id="Kaladp0091s0142.1.v1.1.CDS.1"/>
    </source>
</evidence>
<feature type="compositionally biased region" description="Low complexity" evidence="1">
    <location>
        <begin position="119"/>
        <end position="137"/>
    </location>
</feature>
<feature type="compositionally biased region" description="Polar residues" evidence="1">
    <location>
        <begin position="95"/>
        <end position="106"/>
    </location>
</feature>
<reference evidence="2" key="1">
    <citation type="submission" date="2021-01" db="UniProtKB">
        <authorList>
            <consortium name="EnsemblPlants"/>
        </authorList>
    </citation>
    <scope>IDENTIFICATION</scope>
</reference>
<dbReference type="EnsemblPlants" id="Kaladp0091s0142.1.v1.1">
    <property type="protein sequence ID" value="Kaladp0091s0142.1.v1.1.CDS.1"/>
    <property type="gene ID" value="Kaladp0091s0142.v1.1"/>
</dbReference>
<feature type="region of interest" description="Disordered" evidence="1">
    <location>
        <begin position="167"/>
        <end position="204"/>
    </location>
</feature>
<proteinExistence type="predicted"/>
<evidence type="ECO:0000313" key="3">
    <source>
        <dbReference type="Proteomes" id="UP000594263"/>
    </source>
</evidence>
<accession>A0A7N0UWK7</accession>
<keyword evidence="3" id="KW-1185">Reference proteome</keyword>
<dbReference type="Gramene" id="Kaladp0091s0142.1.v1.1">
    <property type="protein sequence ID" value="Kaladp0091s0142.1.v1.1.CDS.1"/>
    <property type="gene ID" value="Kaladp0091s0142.v1.1"/>
</dbReference>
<protein>
    <submittedName>
        <fullName evidence="2">Uncharacterized protein</fullName>
    </submittedName>
</protein>
<evidence type="ECO:0000256" key="1">
    <source>
        <dbReference type="SAM" id="MobiDB-lite"/>
    </source>
</evidence>
<organism evidence="2 3">
    <name type="scientific">Kalanchoe fedtschenkoi</name>
    <name type="common">Lavender scallops</name>
    <name type="synonym">South American air plant</name>
    <dbReference type="NCBI Taxonomy" id="63787"/>
    <lineage>
        <taxon>Eukaryota</taxon>
        <taxon>Viridiplantae</taxon>
        <taxon>Streptophyta</taxon>
        <taxon>Embryophyta</taxon>
        <taxon>Tracheophyta</taxon>
        <taxon>Spermatophyta</taxon>
        <taxon>Magnoliopsida</taxon>
        <taxon>eudicotyledons</taxon>
        <taxon>Gunneridae</taxon>
        <taxon>Pentapetalae</taxon>
        <taxon>Saxifragales</taxon>
        <taxon>Crassulaceae</taxon>
        <taxon>Kalanchoe</taxon>
    </lineage>
</organism>
<sequence length="204" mass="21671">MKRRRFTLPFPKLPSLSYLSAPTPIPQFLILLSLPPTPSPQLLFLFSLPPRPTPISQFLIPSLSSLTSTITTATIPSPVTRTLAAARPQPHLRSRTTAPSQPSTGDGSLHPASRSLSQPPAHSRSPTSSSGPQSVRSRPPEPLSSGPKPDLDVRLILRQSGYGDLADLFVFGDSGPNRSGPEPNRNISIRSGPDQFGTGSGSGL</sequence>
<name>A0A7N0UWK7_KALFE</name>
<dbReference type="Proteomes" id="UP000594263">
    <property type="component" value="Unplaced"/>
</dbReference>
<feature type="region of interest" description="Disordered" evidence="1">
    <location>
        <begin position="86"/>
        <end position="150"/>
    </location>
</feature>